<gene>
    <name evidence="2" type="ORF">DTER00134_LOCUS2381</name>
</gene>
<feature type="region of interest" description="Disordered" evidence="1">
    <location>
        <begin position="136"/>
        <end position="168"/>
    </location>
</feature>
<evidence type="ECO:0000313" key="2">
    <source>
        <dbReference type="EMBL" id="CAE0487335.1"/>
    </source>
</evidence>
<feature type="region of interest" description="Disordered" evidence="1">
    <location>
        <begin position="1"/>
        <end position="25"/>
    </location>
</feature>
<sequence length="181" mass="19801">MDNTFNDFPVKTRRHYPNANKSSISLGMTPEQEADILPGHITRSRVAHDTADMYQDPENFTSITKRQETGPSHFTTTYMAQTQGLNEGKRPTGKKQVHPPAYTHSKGVGSIISATAPTAPRRTPNEVAALQLGTTKASQHVPGYTGHVISDPQARSQRVNERSVDKAAPLHMLNYKGTVPG</sequence>
<name>A0A7S3QN11_DUNTE</name>
<reference evidence="2" key="1">
    <citation type="submission" date="2021-01" db="EMBL/GenBank/DDBJ databases">
        <authorList>
            <person name="Corre E."/>
            <person name="Pelletier E."/>
            <person name="Niang G."/>
            <person name="Scheremetjew M."/>
            <person name="Finn R."/>
            <person name="Kale V."/>
            <person name="Holt S."/>
            <person name="Cochrane G."/>
            <person name="Meng A."/>
            <person name="Brown T."/>
            <person name="Cohen L."/>
        </authorList>
    </citation>
    <scope>NUCLEOTIDE SEQUENCE</scope>
    <source>
        <strain evidence="2">CCMP1320</strain>
    </source>
</reference>
<dbReference type="EMBL" id="HBIP01004852">
    <property type="protein sequence ID" value="CAE0487335.1"/>
    <property type="molecule type" value="Transcribed_RNA"/>
</dbReference>
<evidence type="ECO:0000256" key="1">
    <source>
        <dbReference type="SAM" id="MobiDB-lite"/>
    </source>
</evidence>
<feature type="region of interest" description="Disordered" evidence="1">
    <location>
        <begin position="84"/>
        <end position="107"/>
    </location>
</feature>
<proteinExistence type="predicted"/>
<accession>A0A7S3QN11</accession>
<protein>
    <submittedName>
        <fullName evidence="2">Uncharacterized protein</fullName>
    </submittedName>
</protein>
<organism evidence="2">
    <name type="scientific">Dunaliella tertiolecta</name>
    <name type="common">Green alga</name>
    <dbReference type="NCBI Taxonomy" id="3047"/>
    <lineage>
        <taxon>Eukaryota</taxon>
        <taxon>Viridiplantae</taxon>
        <taxon>Chlorophyta</taxon>
        <taxon>core chlorophytes</taxon>
        <taxon>Chlorophyceae</taxon>
        <taxon>CS clade</taxon>
        <taxon>Chlamydomonadales</taxon>
        <taxon>Dunaliellaceae</taxon>
        <taxon>Dunaliella</taxon>
    </lineage>
</organism>
<dbReference type="AlphaFoldDB" id="A0A7S3QN11"/>